<feature type="domain" description="Ribbon-helix-helix protein CopG" evidence="1">
    <location>
        <begin position="11"/>
        <end position="44"/>
    </location>
</feature>
<gene>
    <name evidence="2" type="ORF">SAMN02194393_01171</name>
</gene>
<dbReference type="AlphaFoldDB" id="A0A1T5JH70"/>
<dbReference type="Gene3D" id="1.10.1220.10">
    <property type="entry name" value="Met repressor-like"/>
    <property type="match status" value="1"/>
</dbReference>
<evidence type="ECO:0000313" key="2">
    <source>
        <dbReference type="EMBL" id="SKC50552.1"/>
    </source>
</evidence>
<dbReference type="EMBL" id="FUZT01000002">
    <property type="protein sequence ID" value="SKC50552.1"/>
    <property type="molecule type" value="Genomic_DNA"/>
</dbReference>
<accession>A0A1T5JH70</accession>
<dbReference type="STRING" id="36842.SAMN02194393_01171"/>
<evidence type="ECO:0000313" key="3">
    <source>
        <dbReference type="Proteomes" id="UP000190285"/>
    </source>
</evidence>
<sequence length="92" mass="10895">MAETKKIMVCVPNSLLEEVDYIVKLEKRNRSEFIREAMKAYLRERKKMEMRETMKIGYKDMATLNLVYAEMGIDIDLCCLKKYEDELAAECE</sequence>
<protein>
    <submittedName>
        <fullName evidence="2">Transcriptional regulator, CopG family</fullName>
    </submittedName>
</protein>
<reference evidence="2 3" key="1">
    <citation type="submission" date="2017-02" db="EMBL/GenBank/DDBJ databases">
        <authorList>
            <person name="Peterson S.W."/>
        </authorList>
    </citation>
    <scope>NUCLEOTIDE SEQUENCE [LARGE SCALE GENOMIC DNA]</scope>
    <source>
        <strain evidence="2 3">M1</strain>
    </source>
</reference>
<dbReference type="Proteomes" id="UP000190285">
    <property type="component" value="Unassembled WGS sequence"/>
</dbReference>
<dbReference type="CDD" id="cd22231">
    <property type="entry name" value="RHH_NikR_HicB-like"/>
    <property type="match status" value="1"/>
</dbReference>
<dbReference type="InterPro" id="IPR013321">
    <property type="entry name" value="Arc_rbn_hlx_hlx"/>
</dbReference>
<organism evidence="2 3">
    <name type="scientific">Maledivibacter halophilus</name>
    <dbReference type="NCBI Taxonomy" id="36842"/>
    <lineage>
        <taxon>Bacteria</taxon>
        <taxon>Bacillati</taxon>
        <taxon>Bacillota</taxon>
        <taxon>Clostridia</taxon>
        <taxon>Peptostreptococcales</taxon>
        <taxon>Caminicellaceae</taxon>
        <taxon>Maledivibacter</taxon>
    </lineage>
</organism>
<name>A0A1T5JH70_9FIRM</name>
<keyword evidence="3" id="KW-1185">Reference proteome</keyword>
<dbReference type="InterPro" id="IPR010985">
    <property type="entry name" value="Ribbon_hlx_hlx"/>
</dbReference>
<dbReference type="OrthoDB" id="1634058at2"/>
<dbReference type="SUPFAM" id="SSF47598">
    <property type="entry name" value="Ribbon-helix-helix"/>
    <property type="match status" value="1"/>
</dbReference>
<proteinExistence type="predicted"/>
<dbReference type="GO" id="GO:0006355">
    <property type="term" value="P:regulation of DNA-templated transcription"/>
    <property type="evidence" value="ECO:0007669"/>
    <property type="project" value="InterPro"/>
</dbReference>
<evidence type="ECO:0000259" key="1">
    <source>
        <dbReference type="Pfam" id="PF01402"/>
    </source>
</evidence>
<dbReference type="RefSeq" id="WP_079490022.1">
    <property type="nucleotide sequence ID" value="NZ_FUZT01000002.1"/>
</dbReference>
<dbReference type="InterPro" id="IPR002145">
    <property type="entry name" value="CopG"/>
</dbReference>
<dbReference type="Pfam" id="PF01402">
    <property type="entry name" value="RHH_1"/>
    <property type="match status" value="1"/>
</dbReference>